<name>A0A420IZ14_9PEZI</name>
<dbReference type="AlphaFoldDB" id="A0A420IZ14"/>
<proteinExistence type="predicted"/>
<evidence type="ECO:0000313" key="1">
    <source>
        <dbReference type="EMBL" id="RKF79799.1"/>
    </source>
</evidence>
<evidence type="ECO:0000313" key="2">
    <source>
        <dbReference type="Proteomes" id="UP000285326"/>
    </source>
</evidence>
<accession>A0A420IZ14</accession>
<reference evidence="1 2" key="1">
    <citation type="journal article" date="2018" name="BMC Genomics">
        <title>Comparative genome analyses reveal sequence features reflecting distinct modes of host-adaptation between dicot and monocot powdery mildew.</title>
        <authorList>
            <person name="Wu Y."/>
            <person name="Ma X."/>
            <person name="Pan Z."/>
            <person name="Kale S.D."/>
            <person name="Song Y."/>
            <person name="King H."/>
            <person name="Zhang Q."/>
            <person name="Presley C."/>
            <person name="Deng X."/>
            <person name="Wei C.I."/>
            <person name="Xiao S."/>
        </authorList>
    </citation>
    <scope>NUCLEOTIDE SEQUENCE [LARGE SCALE GENOMIC DNA]</scope>
    <source>
        <strain evidence="1">UMSG1</strain>
    </source>
</reference>
<dbReference type="Proteomes" id="UP000285326">
    <property type="component" value="Unassembled WGS sequence"/>
</dbReference>
<organism evidence="1 2">
    <name type="scientific">Golovinomyces cichoracearum</name>
    <dbReference type="NCBI Taxonomy" id="62708"/>
    <lineage>
        <taxon>Eukaryota</taxon>
        <taxon>Fungi</taxon>
        <taxon>Dikarya</taxon>
        <taxon>Ascomycota</taxon>
        <taxon>Pezizomycotina</taxon>
        <taxon>Leotiomycetes</taxon>
        <taxon>Erysiphales</taxon>
        <taxon>Erysiphaceae</taxon>
        <taxon>Golovinomyces</taxon>
    </lineage>
</organism>
<dbReference type="EMBL" id="MCBS01019970">
    <property type="protein sequence ID" value="RKF79799.1"/>
    <property type="molecule type" value="Genomic_DNA"/>
</dbReference>
<protein>
    <submittedName>
        <fullName evidence="1">Uncharacterized protein</fullName>
    </submittedName>
</protein>
<comment type="caution">
    <text evidence="1">The sequence shown here is derived from an EMBL/GenBank/DDBJ whole genome shotgun (WGS) entry which is preliminary data.</text>
</comment>
<gene>
    <name evidence="1" type="ORF">GcM1_199015</name>
</gene>
<sequence length="149" mass="17811">MYISKNRPPIEDLLEGTGLGKGMHGFINQEGWNNRVDVLSDETALATYTARFMRRAVDMELCDDNLLNAYQECFKYWHQDLFDRLPCRLELKFFLRKRGVFTGKNNRRITDQLFQLLTIEQPLAWNKKERATTVFHHQCLFERERNKHK</sequence>